<feature type="compositionally biased region" description="Low complexity" evidence="1">
    <location>
        <begin position="157"/>
        <end position="166"/>
    </location>
</feature>
<sequence length="290" mass="31686">MDNTDNTSAPRRSPRNTNKNSDDLPAGKSFNWDFAAIEEASAQSTPPAAAEKEPKRTTRSKGKGRRGESAPAGGEAEMEGAPVAVDEDTITVTPRQPMANSRIVNEMRPPAIPPTKTGAPPTKSPRLTRSASSRFKPATADNALDSNRRAPTKRSTAKAAASTMMPESKEVAEEEVEQGNGRVAKKSMLVKLKVKVPLPKPRPDPTFEDYGDFLRNYIEGGEEMYRQQGRDEKFGTQEERVREAIANGLAERALAEIPEPVSDEEDEEDGKDGEDVEDDDGEDQDDMDEL</sequence>
<reference evidence="2 3" key="1">
    <citation type="submission" date="2015-03" db="EMBL/GenBank/DDBJ databases">
        <title>RNA-seq based gene annotation and comparative genomics of four Zymoseptoria species reveal species-specific pathogenicity related genes and transposable element activity.</title>
        <authorList>
            <person name="Grandaubert J."/>
            <person name="Bhattacharyya A."/>
            <person name="Stukenbrock E.H."/>
        </authorList>
    </citation>
    <scope>NUCLEOTIDE SEQUENCE [LARGE SCALE GENOMIC DNA]</scope>
    <source>
        <strain evidence="2 3">Zb18110</strain>
    </source>
</reference>
<feature type="region of interest" description="Disordered" evidence="1">
    <location>
        <begin position="249"/>
        <end position="290"/>
    </location>
</feature>
<dbReference type="Proteomes" id="UP000033647">
    <property type="component" value="Unassembled WGS sequence"/>
</dbReference>
<feature type="region of interest" description="Disordered" evidence="1">
    <location>
        <begin position="1"/>
        <end position="172"/>
    </location>
</feature>
<dbReference type="AlphaFoldDB" id="A0A0F4GMR3"/>
<feature type="compositionally biased region" description="Low complexity" evidence="1">
    <location>
        <begin position="69"/>
        <end position="84"/>
    </location>
</feature>
<evidence type="ECO:0000256" key="1">
    <source>
        <dbReference type="SAM" id="MobiDB-lite"/>
    </source>
</evidence>
<name>A0A0F4GMR3_9PEZI</name>
<feature type="compositionally biased region" description="Polar residues" evidence="1">
    <location>
        <begin position="90"/>
        <end position="103"/>
    </location>
</feature>
<dbReference type="OrthoDB" id="10505745at2759"/>
<feature type="compositionally biased region" description="Polar residues" evidence="1">
    <location>
        <begin position="1"/>
        <end position="19"/>
    </location>
</feature>
<protein>
    <submittedName>
        <fullName evidence="2">Uncharacterized protein</fullName>
    </submittedName>
</protein>
<organism evidence="2 3">
    <name type="scientific">Zymoseptoria brevis</name>
    <dbReference type="NCBI Taxonomy" id="1047168"/>
    <lineage>
        <taxon>Eukaryota</taxon>
        <taxon>Fungi</taxon>
        <taxon>Dikarya</taxon>
        <taxon>Ascomycota</taxon>
        <taxon>Pezizomycotina</taxon>
        <taxon>Dothideomycetes</taxon>
        <taxon>Dothideomycetidae</taxon>
        <taxon>Mycosphaerellales</taxon>
        <taxon>Mycosphaerellaceae</taxon>
        <taxon>Zymoseptoria</taxon>
    </lineage>
</organism>
<feature type="compositionally biased region" description="Acidic residues" evidence="1">
    <location>
        <begin position="261"/>
        <end position="290"/>
    </location>
</feature>
<comment type="caution">
    <text evidence="2">The sequence shown here is derived from an EMBL/GenBank/DDBJ whole genome shotgun (WGS) entry which is preliminary data.</text>
</comment>
<dbReference type="EMBL" id="LAFY01000387">
    <property type="protein sequence ID" value="KJX98724.1"/>
    <property type="molecule type" value="Genomic_DNA"/>
</dbReference>
<proteinExistence type="predicted"/>
<accession>A0A0F4GMR3</accession>
<keyword evidence="3" id="KW-1185">Reference proteome</keyword>
<evidence type="ECO:0000313" key="2">
    <source>
        <dbReference type="EMBL" id="KJX98724.1"/>
    </source>
</evidence>
<gene>
    <name evidence="2" type="ORF">TI39_contig395g00012</name>
</gene>
<evidence type="ECO:0000313" key="3">
    <source>
        <dbReference type="Proteomes" id="UP000033647"/>
    </source>
</evidence>